<organism evidence="1 2">
    <name type="scientific">Nelumbo nucifera</name>
    <name type="common">Sacred lotus</name>
    <dbReference type="NCBI Taxonomy" id="4432"/>
    <lineage>
        <taxon>Eukaryota</taxon>
        <taxon>Viridiplantae</taxon>
        <taxon>Streptophyta</taxon>
        <taxon>Embryophyta</taxon>
        <taxon>Tracheophyta</taxon>
        <taxon>Spermatophyta</taxon>
        <taxon>Magnoliopsida</taxon>
        <taxon>Proteales</taxon>
        <taxon>Nelumbonaceae</taxon>
        <taxon>Nelumbo</taxon>
    </lineage>
</organism>
<reference evidence="1 2" key="1">
    <citation type="journal article" date="2020" name="Mol. Biol. Evol.">
        <title>Distinct Expression and Methylation Patterns for Genes with Different Fates following a Single Whole-Genome Duplication in Flowering Plants.</title>
        <authorList>
            <person name="Shi T."/>
            <person name="Rahmani R.S."/>
            <person name="Gugger P.F."/>
            <person name="Wang M."/>
            <person name="Li H."/>
            <person name="Zhang Y."/>
            <person name="Li Z."/>
            <person name="Wang Q."/>
            <person name="Van de Peer Y."/>
            <person name="Marchal K."/>
            <person name="Chen J."/>
        </authorList>
    </citation>
    <scope>NUCLEOTIDE SEQUENCE [LARGE SCALE GENOMIC DNA]</scope>
    <source>
        <tissue evidence="1">Leaf</tissue>
    </source>
</reference>
<dbReference type="EMBL" id="DUZY01000006">
    <property type="protein sequence ID" value="DAD41998.1"/>
    <property type="molecule type" value="Genomic_DNA"/>
</dbReference>
<sequence length="37" mass="3982">MPEELVAKLRHGGEDRPLVQHISSINGGKIVKLSSGK</sequence>
<evidence type="ECO:0000313" key="1">
    <source>
        <dbReference type="EMBL" id="DAD41998.1"/>
    </source>
</evidence>
<accession>A0A822ZJT6</accession>
<evidence type="ECO:0000313" key="2">
    <source>
        <dbReference type="Proteomes" id="UP000607653"/>
    </source>
</evidence>
<gene>
    <name evidence="1" type="ORF">HUJ06_000228</name>
</gene>
<proteinExistence type="predicted"/>
<protein>
    <submittedName>
        <fullName evidence="1">Uncharacterized protein</fullName>
    </submittedName>
</protein>
<keyword evidence="2" id="KW-1185">Reference proteome</keyword>
<dbReference type="AlphaFoldDB" id="A0A822ZJT6"/>
<comment type="caution">
    <text evidence="1">The sequence shown here is derived from an EMBL/GenBank/DDBJ whole genome shotgun (WGS) entry which is preliminary data.</text>
</comment>
<dbReference type="Proteomes" id="UP000607653">
    <property type="component" value="Unassembled WGS sequence"/>
</dbReference>
<name>A0A822ZJT6_NELNU</name>